<evidence type="ECO:0000313" key="8">
    <source>
        <dbReference type="EMBL" id="SEK71212.1"/>
    </source>
</evidence>
<comment type="similarity">
    <text evidence="2">Belongs to the SsgA family.</text>
</comment>
<dbReference type="InterPro" id="IPR038658">
    <property type="entry name" value="SsgB_sf"/>
</dbReference>
<evidence type="ECO:0000256" key="5">
    <source>
        <dbReference type="ARBA" id="ARBA00023210"/>
    </source>
</evidence>
<dbReference type="RefSeq" id="WP_143094212.1">
    <property type="nucleotide sequence ID" value="NZ_BBPN01000052.1"/>
</dbReference>
<name>A0A1H7JA55_STRJI</name>
<dbReference type="Pfam" id="PF04686">
    <property type="entry name" value="SsgA"/>
    <property type="match status" value="1"/>
</dbReference>
<dbReference type="GO" id="GO:0030435">
    <property type="term" value="P:sporulation resulting in formation of a cellular spore"/>
    <property type="evidence" value="ECO:0007669"/>
    <property type="project" value="UniProtKB-KW"/>
</dbReference>
<evidence type="ECO:0000256" key="3">
    <source>
        <dbReference type="ARBA" id="ARBA00022618"/>
    </source>
</evidence>
<dbReference type="STRING" id="235985.SAMN05414137_103196"/>
<sequence>MTTSPASTPQPPADRARPAPTPTDAAAPSSAPAPGPAAGPAPAPTEPVERVERADAVKEVDAPGAVRVACGVEITLALVTGPVGEVPFQARLTYTQADPYAVRLHCQTSPTSTVTWVLSRETLRRGLQRPSGLGDVHVRPAPGPGPHGLGSALITLGAGPEAALLRGDTAEIQRFLDLSAAVVPPGQEHRHLDLDALVAQLRQTP</sequence>
<evidence type="ECO:0000256" key="6">
    <source>
        <dbReference type="ARBA" id="ARBA00023306"/>
    </source>
</evidence>
<gene>
    <name evidence="8" type="ORF">SAMN05414137_103196</name>
</gene>
<dbReference type="eggNOG" id="ENOG5032RFA">
    <property type="taxonomic scope" value="Bacteria"/>
</dbReference>
<protein>
    <submittedName>
        <fullName evidence="8">Streptomyces sporulation and cell division protein, SsgA</fullName>
    </submittedName>
</protein>
<feature type="region of interest" description="Disordered" evidence="7">
    <location>
        <begin position="1"/>
        <end position="54"/>
    </location>
</feature>
<dbReference type="OrthoDB" id="3853096at2"/>
<reference evidence="9" key="1">
    <citation type="submission" date="2016-10" db="EMBL/GenBank/DDBJ databases">
        <authorList>
            <person name="Varghese N."/>
        </authorList>
    </citation>
    <scope>NUCLEOTIDE SEQUENCE [LARGE SCALE GENOMIC DNA]</scope>
    <source>
        <strain evidence="9">DSM 45096 / BCRC 16803 / CGMCC 4.1857 / CIP 109030 / JCM 12277 / KCTC 19219 / NBRC 100920 / 33214</strain>
    </source>
</reference>
<comment type="subcellular location">
    <subcellularLocation>
        <location evidence="1">Cell septum</location>
    </subcellularLocation>
</comment>
<dbReference type="Gene3D" id="2.30.31.20">
    <property type="entry name" value="Sporulation-specific cell division protein SsgB"/>
    <property type="match status" value="1"/>
</dbReference>
<evidence type="ECO:0000256" key="2">
    <source>
        <dbReference type="ARBA" id="ARBA00009323"/>
    </source>
</evidence>
<feature type="compositionally biased region" description="Pro residues" evidence="7">
    <location>
        <begin position="31"/>
        <end position="45"/>
    </location>
</feature>
<organism evidence="8 9">
    <name type="scientific">Streptacidiphilus jiangxiensis</name>
    <dbReference type="NCBI Taxonomy" id="235985"/>
    <lineage>
        <taxon>Bacteria</taxon>
        <taxon>Bacillati</taxon>
        <taxon>Actinomycetota</taxon>
        <taxon>Actinomycetes</taxon>
        <taxon>Kitasatosporales</taxon>
        <taxon>Streptomycetaceae</taxon>
        <taxon>Streptacidiphilus</taxon>
    </lineage>
</organism>
<evidence type="ECO:0000313" key="9">
    <source>
        <dbReference type="Proteomes" id="UP000183015"/>
    </source>
</evidence>
<evidence type="ECO:0000256" key="4">
    <source>
        <dbReference type="ARBA" id="ARBA00022969"/>
    </source>
</evidence>
<keyword evidence="3 8" id="KW-0132">Cell division</keyword>
<accession>A0A1H7JA55</accession>
<evidence type="ECO:0000256" key="7">
    <source>
        <dbReference type="SAM" id="MobiDB-lite"/>
    </source>
</evidence>
<dbReference type="Proteomes" id="UP000183015">
    <property type="component" value="Unassembled WGS sequence"/>
</dbReference>
<keyword evidence="6" id="KW-0131">Cell cycle</keyword>
<dbReference type="GO" id="GO:0030428">
    <property type="term" value="C:cell septum"/>
    <property type="evidence" value="ECO:0007669"/>
    <property type="project" value="UniProtKB-SubCell"/>
</dbReference>
<dbReference type="InterPro" id="IPR006776">
    <property type="entry name" value="SsgB"/>
</dbReference>
<evidence type="ECO:0000256" key="1">
    <source>
        <dbReference type="ARBA" id="ARBA00004431"/>
    </source>
</evidence>
<keyword evidence="4" id="KW-0749">Sporulation</keyword>
<proteinExistence type="inferred from homology"/>
<keyword evidence="9" id="KW-1185">Reference proteome</keyword>
<keyword evidence="5" id="KW-0717">Septation</keyword>
<dbReference type="AlphaFoldDB" id="A0A1H7JA55"/>
<dbReference type="GO" id="GO:0000917">
    <property type="term" value="P:division septum assembly"/>
    <property type="evidence" value="ECO:0007669"/>
    <property type="project" value="UniProtKB-KW"/>
</dbReference>
<dbReference type="EMBL" id="FOAZ01000003">
    <property type="protein sequence ID" value="SEK71212.1"/>
    <property type="molecule type" value="Genomic_DNA"/>
</dbReference>